<comment type="caution">
    <text evidence="2">The sequence shown here is derived from an EMBL/GenBank/DDBJ whole genome shotgun (WGS) entry which is preliminary data.</text>
</comment>
<dbReference type="RefSeq" id="WP_101354833.1">
    <property type="nucleotide sequence ID" value="NZ_PIQO01000010.1"/>
</dbReference>
<feature type="transmembrane region" description="Helical" evidence="1">
    <location>
        <begin position="113"/>
        <end position="133"/>
    </location>
</feature>
<dbReference type="EMBL" id="PIQO01000010">
    <property type="protein sequence ID" value="PKR84494.1"/>
    <property type="molecule type" value="Genomic_DNA"/>
</dbReference>
<feature type="transmembrane region" description="Helical" evidence="1">
    <location>
        <begin position="145"/>
        <end position="166"/>
    </location>
</feature>
<dbReference type="Proteomes" id="UP000233440">
    <property type="component" value="Unassembled WGS sequence"/>
</dbReference>
<keyword evidence="1" id="KW-1133">Transmembrane helix</keyword>
<keyword evidence="1" id="KW-0812">Transmembrane</keyword>
<dbReference type="OrthoDB" id="8757095at2"/>
<protein>
    <recommendedName>
        <fullName evidence="4">DUF2812 domain-containing protein</fullName>
    </recommendedName>
</protein>
<proteinExistence type="predicted"/>
<organism evidence="2 3">
    <name type="scientific">Heyndrickxia camelliae</name>
    <dbReference type="NCBI Taxonomy" id="1707093"/>
    <lineage>
        <taxon>Bacteria</taxon>
        <taxon>Bacillati</taxon>
        <taxon>Bacillota</taxon>
        <taxon>Bacilli</taxon>
        <taxon>Bacillales</taxon>
        <taxon>Bacillaceae</taxon>
        <taxon>Heyndrickxia</taxon>
    </lineage>
</organism>
<sequence length="173" mass="20939">MKKRVFKLFWAWQDDQENKWLEKMAEEGWKLLKYNLLVYTFEKMDPKKYIYKTDFKSNQNHDLQEYLALFEDAGWEHVTHYAGWHYFRTEPGKAKTPDIYTDVNSKVEMFRRLLWFLLMPLMAIIIIACTIVFNDSYSHIKLMVVLKITYVLLICLLGFSVLNILYKMKKLKE</sequence>
<gene>
    <name evidence="2" type="ORF">CWO92_14000</name>
</gene>
<dbReference type="AlphaFoldDB" id="A0A2N3LIU1"/>
<evidence type="ECO:0000313" key="3">
    <source>
        <dbReference type="Proteomes" id="UP000233440"/>
    </source>
</evidence>
<dbReference type="Pfam" id="PF11193">
    <property type="entry name" value="DUF2812"/>
    <property type="match status" value="1"/>
</dbReference>
<keyword evidence="1" id="KW-0472">Membrane</keyword>
<evidence type="ECO:0008006" key="4">
    <source>
        <dbReference type="Google" id="ProtNLM"/>
    </source>
</evidence>
<dbReference type="InterPro" id="IPR021359">
    <property type="entry name" value="DUF2812"/>
</dbReference>
<name>A0A2N3LIU1_9BACI</name>
<evidence type="ECO:0000313" key="2">
    <source>
        <dbReference type="EMBL" id="PKR84494.1"/>
    </source>
</evidence>
<reference evidence="2 3" key="1">
    <citation type="submission" date="2017-11" db="EMBL/GenBank/DDBJ databases">
        <title>Bacillus camelliae sp. nov., isolated from pu'er tea.</title>
        <authorList>
            <person name="Niu L."/>
        </authorList>
    </citation>
    <scope>NUCLEOTIDE SEQUENCE [LARGE SCALE GENOMIC DNA]</scope>
    <source>
        <strain evidence="2 3">7578-1</strain>
    </source>
</reference>
<evidence type="ECO:0000256" key="1">
    <source>
        <dbReference type="SAM" id="Phobius"/>
    </source>
</evidence>
<keyword evidence="3" id="KW-1185">Reference proteome</keyword>
<accession>A0A2N3LIU1</accession>